<proteinExistence type="predicted"/>
<feature type="domain" description="DUF4283" evidence="2">
    <location>
        <begin position="29"/>
        <end position="113"/>
    </location>
</feature>
<evidence type="ECO:0008006" key="6">
    <source>
        <dbReference type="Google" id="ProtNLM"/>
    </source>
</evidence>
<organism evidence="4 5">
    <name type="scientific">Crotalaria pallida</name>
    <name type="common">Smooth rattlebox</name>
    <name type="synonym">Crotalaria striata</name>
    <dbReference type="NCBI Taxonomy" id="3830"/>
    <lineage>
        <taxon>Eukaryota</taxon>
        <taxon>Viridiplantae</taxon>
        <taxon>Streptophyta</taxon>
        <taxon>Embryophyta</taxon>
        <taxon>Tracheophyta</taxon>
        <taxon>Spermatophyta</taxon>
        <taxon>Magnoliopsida</taxon>
        <taxon>eudicotyledons</taxon>
        <taxon>Gunneridae</taxon>
        <taxon>Pentapetalae</taxon>
        <taxon>rosids</taxon>
        <taxon>fabids</taxon>
        <taxon>Fabales</taxon>
        <taxon>Fabaceae</taxon>
        <taxon>Papilionoideae</taxon>
        <taxon>50 kb inversion clade</taxon>
        <taxon>genistoids sensu lato</taxon>
        <taxon>core genistoids</taxon>
        <taxon>Crotalarieae</taxon>
        <taxon>Crotalaria</taxon>
    </lineage>
</organism>
<accession>A0AAN9II54</accession>
<feature type="region of interest" description="Disordered" evidence="1">
    <location>
        <begin position="437"/>
        <end position="467"/>
    </location>
</feature>
<reference evidence="4 5" key="1">
    <citation type="submission" date="2024-01" db="EMBL/GenBank/DDBJ databases">
        <title>The genomes of 5 underutilized Papilionoideae crops provide insights into root nodulation and disease resistanc.</title>
        <authorList>
            <person name="Yuan L."/>
        </authorList>
    </citation>
    <scope>NUCLEOTIDE SEQUENCE [LARGE SCALE GENOMIC DNA]</scope>
    <source>
        <strain evidence="4">ZHUSHIDOU_FW_LH</strain>
        <tissue evidence="4">Leaf</tissue>
    </source>
</reference>
<evidence type="ECO:0000256" key="1">
    <source>
        <dbReference type="SAM" id="MobiDB-lite"/>
    </source>
</evidence>
<dbReference type="PANTHER" id="PTHR31286">
    <property type="entry name" value="GLYCINE-RICH CELL WALL STRUCTURAL PROTEIN 1.8-LIKE"/>
    <property type="match status" value="1"/>
</dbReference>
<evidence type="ECO:0000313" key="4">
    <source>
        <dbReference type="EMBL" id="KAK7281723.1"/>
    </source>
</evidence>
<gene>
    <name evidence="4" type="ORF">RIF29_09961</name>
</gene>
<dbReference type="InterPro" id="IPR025558">
    <property type="entry name" value="DUF4283"/>
</dbReference>
<comment type="caution">
    <text evidence="4">The sequence shown here is derived from an EMBL/GenBank/DDBJ whole genome shotgun (WGS) entry which is preliminary data.</text>
</comment>
<dbReference type="InterPro" id="IPR040256">
    <property type="entry name" value="At4g02000-like"/>
</dbReference>
<dbReference type="Pfam" id="PF14392">
    <property type="entry name" value="zf-CCHC_4"/>
    <property type="match status" value="1"/>
</dbReference>
<feature type="compositionally biased region" description="Basic residues" evidence="1">
    <location>
        <begin position="403"/>
        <end position="412"/>
    </location>
</feature>
<evidence type="ECO:0000259" key="3">
    <source>
        <dbReference type="Pfam" id="PF14392"/>
    </source>
</evidence>
<sequence length="467" mass="52477">MEGVKDVDYRDDEIRVVQLPEIDFDGDENADNDLWLVGRVLTQNPYNVRAFKSTMVQVWKAKKGVEVRDVSKNLFSFRFFCRKDMDAVLRMGPWNFDKNLVLLKELKDDESPADVKLTTTMIWIRAYELPLNMRSELVSRTIGNSVDSFLQWDSADDQRLGKFLRIRIEMDITKPLKRLIMLQRKGKTALRIPLRYERLGNFCYFCGMMDHVLRDCDEKGDEVDEFDINSLPYGSELRASPRRNNVISGSKGEGVLFASRKSLFKEEMGESSGNKEFGSYREDEAAADKGLDKVEEVLSSTSKIKGNEDKVQDITDSLSKCALSIDKGHAKEVATNNEADSTLARGDKNVAASNSEETSQKAESDINNGLMNKGTASTEVGNSGSDSKNGKAHAKVPNETRSTIRKWKRHAREKKETIALSKSCHIKRKPDSMVFEMDVDVGGTGGGPKRINLSSSAEAAQQSRREP</sequence>
<dbReference type="Proteomes" id="UP001372338">
    <property type="component" value="Unassembled WGS sequence"/>
</dbReference>
<feature type="region of interest" description="Disordered" evidence="1">
    <location>
        <begin position="333"/>
        <end position="419"/>
    </location>
</feature>
<protein>
    <recommendedName>
        <fullName evidence="6">CCHC-type domain-containing protein</fullName>
    </recommendedName>
</protein>
<dbReference type="PANTHER" id="PTHR31286:SF167">
    <property type="entry name" value="OS09G0268800 PROTEIN"/>
    <property type="match status" value="1"/>
</dbReference>
<evidence type="ECO:0000259" key="2">
    <source>
        <dbReference type="Pfam" id="PF14111"/>
    </source>
</evidence>
<keyword evidence="5" id="KW-1185">Reference proteome</keyword>
<evidence type="ECO:0000313" key="5">
    <source>
        <dbReference type="Proteomes" id="UP001372338"/>
    </source>
</evidence>
<name>A0AAN9II54_CROPI</name>
<dbReference type="Pfam" id="PF14111">
    <property type="entry name" value="DUF4283"/>
    <property type="match status" value="1"/>
</dbReference>
<feature type="compositionally biased region" description="Low complexity" evidence="1">
    <location>
        <begin position="454"/>
        <end position="467"/>
    </location>
</feature>
<feature type="domain" description="Zinc knuckle CX2CX4HX4C" evidence="3">
    <location>
        <begin position="170"/>
        <end position="217"/>
    </location>
</feature>
<dbReference type="AlphaFoldDB" id="A0AAN9II54"/>
<dbReference type="EMBL" id="JAYWIO010000002">
    <property type="protein sequence ID" value="KAK7281723.1"/>
    <property type="molecule type" value="Genomic_DNA"/>
</dbReference>
<feature type="compositionally biased region" description="Polar residues" evidence="1">
    <location>
        <begin position="365"/>
        <end position="387"/>
    </location>
</feature>
<dbReference type="InterPro" id="IPR025836">
    <property type="entry name" value="Zn_knuckle_CX2CX4HX4C"/>
</dbReference>